<sequence>MSTFTSDVSTSSKRRRKPSSSATTPPAENLHKSPVASPEKQTITNPKSQRHRLFTEEDEIRLLKAFLRTTKSTKSSTTPLSSLIGGQFSDSQITDKLRRLRQRYHKLARTKSFIKTPHDRQIYEIAGKIWGKKATNSSSPDRNPGESTENPKNIEENGAYGEVGLENFPVLRREVDRIFPENAVYREGLKFLGRSKLRGLNEKWMEQRMEEAGLAAKRAQLNYEQSKNLKLF</sequence>
<dbReference type="PANTHER" id="PTHR31662">
    <property type="entry name" value="BNAANNG10740D PROTEIN-RELATED"/>
    <property type="match status" value="1"/>
</dbReference>
<dbReference type="GO" id="GO:0006355">
    <property type="term" value="P:regulation of DNA-templated transcription"/>
    <property type="evidence" value="ECO:0007669"/>
    <property type="project" value="InterPro"/>
</dbReference>
<proteinExistence type="inferred from homology"/>
<keyword evidence="5" id="KW-1185">Reference proteome</keyword>
<organism evidence="4 5">
    <name type="scientific">Nyssa sinensis</name>
    <dbReference type="NCBI Taxonomy" id="561372"/>
    <lineage>
        <taxon>Eukaryota</taxon>
        <taxon>Viridiplantae</taxon>
        <taxon>Streptophyta</taxon>
        <taxon>Embryophyta</taxon>
        <taxon>Tracheophyta</taxon>
        <taxon>Spermatophyta</taxon>
        <taxon>Magnoliopsida</taxon>
        <taxon>eudicotyledons</taxon>
        <taxon>Gunneridae</taxon>
        <taxon>Pentapetalae</taxon>
        <taxon>asterids</taxon>
        <taxon>Cornales</taxon>
        <taxon>Nyssaceae</taxon>
        <taxon>Nyssa</taxon>
    </lineage>
</organism>
<name>A0A5J5C8J5_9ASTE</name>
<dbReference type="Pfam" id="PF04504">
    <property type="entry name" value="GeBP-like_DBD"/>
    <property type="match status" value="1"/>
</dbReference>
<feature type="compositionally biased region" description="Polar residues" evidence="2">
    <location>
        <begin position="134"/>
        <end position="151"/>
    </location>
</feature>
<evidence type="ECO:0000256" key="1">
    <source>
        <dbReference type="ARBA" id="ARBA00010820"/>
    </source>
</evidence>
<feature type="region of interest" description="Disordered" evidence="2">
    <location>
        <begin position="1"/>
        <end position="51"/>
    </location>
</feature>
<comment type="similarity">
    <text evidence="1">Belongs to the GeBP family.</text>
</comment>
<dbReference type="Proteomes" id="UP000325577">
    <property type="component" value="Linkage Group LG0"/>
</dbReference>
<dbReference type="InterPro" id="IPR053932">
    <property type="entry name" value="GeBP-like_DBD"/>
</dbReference>
<dbReference type="InterPro" id="IPR007592">
    <property type="entry name" value="GEBP"/>
</dbReference>
<evidence type="ECO:0000313" key="5">
    <source>
        <dbReference type="Proteomes" id="UP000325577"/>
    </source>
</evidence>
<dbReference type="OrthoDB" id="661680at2759"/>
<evidence type="ECO:0000256" key="2">
    <source>
        <dbReference type="SAM" id="MobiDB-lite"/>
    </source>
</evidence>
<reference evidence="4 5" key="1">
    <citation type="submission" date="2019-09" db="EMBL/GenBank/DDBJ databases">
        <title>A chromosome-level genome assembly of the Chinese tupelo Nyssa sinensis.</title>
        <authorList>
            <person name="Yang X."/>
            <person name="Kang M."/>
            <person name="Yang Y."/>
            <person name="Xiong H."/>
            <person name="Wang M."/>
            <person name="Zhang Z."/>
            <person name="Wang Z."/>
            <person name="Wu H."/>
            <person name="Ma T."/>
            <person name="Liu J."/>
            <person name="Xi Z."/>
        </authorList>
    </citation>
    <scope>NUCLEOTIDE SEQUENCE [LARGE SCALE GENOMIC DNA]</scope>
    <source>
        <strain evidence="4">J267</strain>
        <tissue evidence="4">Leaf</tissue>
    </source>
</reference>
<feature type="domain" description="Glabrous enhancer-binding protein-like DBD" evidence="3">
    <location>
        <begin position="51"/>
        <end position="131"/>
    </location>
</feature>
<dbReference type="EMBL" id="CM018031">
    <property type="protein sequence ID" value="KAA8550297.1"/>
    <property type="molecule type" value="Genomic_DNA"/>
</dbReference>
<evidence type="ECO:0000313" key="4">
    <source>
        <dbReference type="EMBL" id="KAA8550297.1"/>
    </source>
</evidence>
<evidence type="ECO:0000259" key="3">
    <source>
        <dbReference type="Pfam" id="PF04504"/>
    </source>
</evidence>
<dbReference type="GO" id="GO:0005634">
    <property type="term" value="C:nucleus"/>
    <property type="evidence" value="ECO:0007669"/>
    <property type="project" value="TreeGrafter"/>
</dbReference>
<gene>
    <name evidence="4" type="ORF">F0562_001981</name>
</gene>
<dbReference type="AlphaFoldDB" id="A0A5J5C8J5"/>
<feature type="region of interest" description="Disordered" evidence="2">
    <location>
        <begin position="133"/>
        <end position="158"/>
    </location>
</feature>
<protein>
    <recommendedName>
        <fullName evidence="3">Glabrous enhancer-binding protein-like DBD domain-containing protein</fullName>
    </recommendedName>
</protein>
<accession>A0A5J5C8J5</accession>
<dbReference type="PANTHER" id="PTHR31662:SF39">
    <property type="match status" value="1"/>
</dbReference>